<comment type="caution">
    <text evidence="2">The sequence shown here is derived from an EMBL/GenBank/DDBJ whole genome shotgun (WGS) entry which is preliminary data.</text>
</comment>
<feature type="region of interest" description="Disordered" evidence="1">
    <location>
        <begin position="1"/>
        <end position="30"/>
    </location>
</feature>
<name>A0ABP8X696_9PSEU</name>
<dbReference type="Proteomes" id="UP001500325">
    <property type="component" value="Unassembled WGS sequence"/>
</dbReference>
<organism evidence="2 3">
    <name type="scientific">Pseudonocardia yuanmonensis</name>
    <dbReference type="NCBI Taxonomy" id="1095914"/>
    <lineage>
        <taxon>Bacteria</taxon>
        <taxon>Bacillati</taxon>
        <taxon>Actinomycetota</taxon>
        <taxon>Actinomycetes</taxon>
        <taxon>Pseudonocardiales</taxon>
        <taxon>Pseudonocardiaceae</taxon>
        <taxon>Pseudonocardia</taxon>
    </lineage>
</organism>
<keyword evidence="3" id="KW-1185">Reference proteome</keyword>
<evidence type="ECO:0000313" key="3">
    <source>
        <dbReference type="Proteomes" id="UP001500325"/>
    </source>
</evidence>
<evidence type="ECO:0000313" key="2">
    <source>
        <dbReference type="EMBL" id="GAA4699528.1"/>
    </source>
</evidence>
<reference evidence="3" key="1">
    <citation type="journal article" date="2019" name="Int. J. Syst. Evol. Microbiol.">
        <title>The Global Catalogue of Microorganisms (GCM) 10K type strain sequencing project: providing services to taxonomists for standard genome sequencing and annotation.</title>
        <authorList>
            <consortium name="The Broad Institute Genomics Platform"/>
            <consortium name="The Broad Institute Genome Sequencing Center for Infectious Disease"/>
            <person name="Wu L."/>
            <person name="Ma J."/>
        </authorList>
    </citation>
    <scope>NUCLEOTIDE SEQUENCE [LARGE SCALE GENOMIC DNA]</scope>
    <source>
        <strain evidence="3">JCM 18055</strain>
    </source>
</reference>
<protein>
    <submittedName>
        <fullName evidence="2">Uncharacterized protein</fullName>
    </submittedName>
</protein>
<gene>
    <name evidence="2" type="ORF">GCM10023215_42570</name>
</gene>
<feature type="compositionally biased region" description="Basic and acidic residues" evidence="1">
    <location>
        <begin position="8"/>
        <end position="18"/>
    </location>
</feature>
<dbReference type="EMBL" id="BAABIC010000015">
    <property type="protein sequence ID" value="GAA4699528.1"/>
    <property type="molecule type" value="Genomic_DNA"/>
</dbReference>
<evidence type="ECO:0000256" key="1">
    <source>
        <dbReference type="SAM" id="MobiDB-lite"/>
    </source>
</evidence>
<proteinExistence type="predicted"/>
<sequence>MQWHACRGRGEIDGRGTRDPGAAHPAVARHTQRGATHLVWPAHTSEMFAAHRVDGLCRADLGVGGAVGVKWSAEALREGLGPAGRAHLEERGARRRRGVKRAFGVWEHVRDVVPRSFGCAGAERVCGCG</sequence>
<accession>A0ABP8X696</accession>